<feature type="compositionally biased region" description="Low complexity" evidence="1">
    <location>
        <begin position="87"/>
        <end position="110"/>
    </location>
</feature>
<reference evidence="3" key="1">
    <citation type="submission" date="2021-02" db="EMBL/GenBank/DDBJ databases">
        <authorList>
            <person name="Nowell W R."/>
        </authorList>
    </citation>
    <scope>NUCLEOTIDE SEQUENCE</scope>
</reference>
<comment type="caution">
    <text evidence="3">The sequence shown here is derived from an EMBL/GenBank/DDBJ whole genome shotgun (WGS) entry which is preliminary data.</text>
</comment>
<feature type="chain" id="PRO_5036223270" evidence="2">
    <location>
        <begin position="16"/>
        <end position="171"/>
    </location>
</feature>
<proteinExistence type="predicted"/>
<evidence type="ECO:0000256" key="2">
    <source>
        <dbReference type="SAM" id="SignalP"/>
    </source>
</evidence>
<evidence type="ECO:0000313" key="3">
    <source>
        <dbReference type="EMBL" id="CAF0839349.1"/>
    </source>
</evidence>
<keyword evidence="2" id="KW-0732">Signal</keyword>
<gene>
    <name evidence="3" type="ORF">GPM918_LOCUS5478</name>
    <name evidence="4" type="ORF">SRO942_LOCUS5478</name>
</gene>
<keyword evidence="5" id="KW-1185">Reference proteome</keyword>
<accession>A0A813VP06</accession>
<feature type="signal peptide" evidence="2">
    <location>
        <begin position="1"/>
        <end position="15"/>
    </location>
</feature>
<name>A0A813VP06_9BILA</name>
<dbReference type="Proteomes" id="UP000663829">
    <property type="component" value="Unassembled WGS sequence"/>
</dbReference>
<feature type="region of interest" description="Disordered" evidence="1">
    <location>
        <begin position="84"/>
        <end position="113"/>
    </location>
</feature>
<evidence type="ECO:0000313" key="5">
    <source>
        <dbReference type="Proteomes" id="UP000663829"/>
    </source>
</evidence>
<dbReference type="EMBL" id="CAJOBC010000793">
    <property type="protein sequence ID" value="CAF3626636.1"/>
    <property type="molecule type" value="Genomic_DNA"/>
</dbReference>
<dbReference type="EMBL" id="CAJNOQ010000793">
    <property type="protein sequence ID" value="CAF0839349.1"/>
    <property type="molecule type" value="Genomic_DNA"/>
</dbReference>
<organism evidence="3 5">
    <name type="scientific">Didymodactylos carnosus</name>
    <dbReference type="NCBI Taxonomy" id="1234261"/>
    <lineage>
        <taxon>Eukaryota</taxon>
        <taxon>Metazoa</taxon>
        <taxon>Spiralia</taxon>
        <taxon>Gnathifera</taxon>
        <taxon>Rotifera</taxon>
        <taxon>Eurotatoria</taxon>
        <taxon>Bdelloidea</taxon>
        <taxon>Philodinida</taxon>
        <taxon>Philodinidae</taxon>
        <taxon>Didymodactylos</taxon>
    </lineage>
</organism>
<protein>
    <submittedName>
        <fullName evidence="3">Uncharacterized protein</fullName>
    </submittedName>
</protein>
<dbReference type="Proteomes" id="UP000681722">
    <property type="component" value="Unassembled WGS sequence"/>
</dbReference>
<evidence type="ECO:0000256" key="1">
    <source>
        <dbReference type="SAM" id="MobiDB-lite"/>
    </source>
</evidence>
<sequence length="171" mass="18062">MQVYTLLLIIGCTLAVTKSALSATCNCNCCDSGIDCRPYPYGLISVSSCTGRSCLDSCSQQHRACYNAYYNEMGRINVDCNQGGSTGSSSPVPTSPTPTRATPTARPGSTVPAKPTTCVCSCCSGVLCTPKPQYSFFDAGCTDKSCHSRCKELVKDPCDKFIGSNAAYCGY</sequence>
<evidence type="ECO:0000313" key="4">
    <source>
        <dbReference type="EMBL" id="CAF3626636.1"/>
    </source>
</evidence>
<dbReference type="AlphaFoldDB" id="A0A813VP06"/>